<sequence>MLRTMWMTMALGAGVGLAAGAHAEGMTGVSPAKQALVQRVLDKMGLESVGLQMLQAPVADMLRQSRVVVQSRVPADKQDATMKDITAEATTFVEQESAGLRTSTRAIVQSSVAPLLAQKFSEEELKQLAGILESPVLAKFESVVPEMKKAVGDNVAKANAAQIQPKMTALQNRVGLKLRAAVGQ</sequence>
<keyword evidence="1" id="KW-0732">Signal</keyword>
<proteinExistence type="predicted"/>
<comment type="caution">
    <text evidence="2">The sequence shown here is derived from an EMBL/GenBank/DDBJ whole genome shotgun (WGS) entry which is preliminary data.</text>
</comment>
<reference evidence="2 3" key="1">
    <citation type="submission" date="2019-12" db="EMBL/GenBank/DDBJ databases">
        <authorList>
            <person name="Li C."/>
            <person name="Zhao J."/>
        </authorList>
    </citation>
    <scope>NUCLEOTIDE SEQUENCE [LARGE SCALE GENOMIC DNA]</scope>
    <source>
        <strain evidence="2 3">NEAU-DD11</strain>
    </source>
</reference>
<organism evidence="2 3">
    <name type="scientific">Massilia cellulosiltytica</name>
    <dbReference type="NCBI Taxonomy" id="2683234"/>
    <lineage>
        <taxon>Bacteria</taxon>
        <taxon>Pseudomonadati</taxon>
        <taxon>Pseudomonadota</taxon>
        <taxon>Betaproteobacteria</taxon>
        <taxon>Burkholderiales</taxon>
        <taxon>Oxalobacteraceae</taxon>
        <taxon>Telluria group</taxon>
        <taxon>Massilia</taxon>
    </lineage>
</organism>
<dbReference type="AlphaFoldDB" id="A0A7X3G0U1"/>
<dbReference type="Proteomes" id="UP000443353">
    <property type="component" value="Unassembled WGS sequence"/>
</dbReference>
<feature type="signal peptide" evidence="1">
    <location>
        <begin position="1"/>
        <end position="23"/>
    </location>
</feature>
<accession>A0A7X3G0U1</accession>
<evidence type="ECO:0000256" key="1">
    <source>
        <dbReference type="SAM" id="SignalP"/>
    </source>
</evidence>
<dbReference type="RefSeq" id="WP_156403643.1">
    <property type="nucleotide sequence ID" value="NZ_CP168562.1"/>
</dbReference>
<name>A0A7X3G0U1_9BURK</name>
<evidence type="ECO:0000313" key="2">
    <source>
        <dbReference type="EMBL" id="MVW61605.1"/>
    </source>
</evidence>
<gene>
    <name evidence="2" type="ORF">GPY61_16865</name>
</gene>
<keyword evidence="3" id="KW-1185">Reference proteome</keyword>
<protein>
    <submittedName>
        <fullName evidence="2">DUF2059 domain-containing protein</fullName>
    </submittedName>
</protein>
<evidence type="ECO:0000313" key="3">
    <source>
        <dbReference type="Proteomes" id="UP000443353"/>
    </source>
</evidence>
<dbReference type="EMBL" id="WSES01000005">
    <property type="protein sequence ID" value="MVW61605.1"/>
    <property type="molecule type" value="Genomic_DNA"/>
</dbReference>
<feature type="chain" id="PRO_5031255378" evidence="1">
    <location>
        <begin position="24"/>
        <end position="184"/>
    </location>
</feature>